<comment type="similarity">
    <text evidence="7">Belongs to the Leviviricetes maturation protein family.</text>
</comment>
<proteinExistence type="inferred from homology"/>
<keyword evidence="5" id="KW-1175">Viral attachment to host cell pilus</keyword>
<dbReference type="GO" id="GO:0039666">
    <property type="term" value="P:virion attachment to host cell pilus"/>
    <property type="evidence" value="ECO:0007669"/>
    <property type="project" value="UniProtKB-KW"/>
</dbReference>
<dbReference type="GO" id="GO:0044423">
    <property type="term" value="C:virion component"/>
    <property type="evidence" value="ECO:0007669"/>
    <property type="project" value="UniProtKB-KW"/>
</dbReference>
<evidence type="ECO:0000256" key="2">
    <source>
        <dbReference type="ARBA" id="ARBA00022581"/>
    </source>
</evidence>
<organism evidence="9">
    <name type="scientific">Leviviridae sp</name>
    <dbReference type="NCBI Taxonomy" id="2027243"/>
    <lineage>
        <taxon>Viruses</taxon>
        <taxon>Riboviria</taxon>
        <taxon>Orthornavirae</taxon>
        <taxon>Lenarviricota</taxon>
        <taxon>Leviviricetes</taxon>
        <taxon>Norzivirales</taxon>
        <taxon>Fiersviridae</taxon>
    </lineage>
</organism>
<dbReference type="InterPro" id="IPR005563">
    <property type="entry name" value="A_protein"/>
</dbReference>
<feature type="region of interest" description="Disordered" evidence="8">
    <location>
        <begin position="83"/>
        <end position="107"/>
    </location>
</feature>
<sequence>MSDFRHRSRGTLGSAPMISIFGKDDGTVGSPCGSGVTYTYATHPSVKVGTLEEMDDVVTQGFYARQKKGDLIFSPMQHRKITSSVDQVGSGPTVRQTTPTCNPTGQPGGEVYLQYSAEGPYLAYLLTGGANVPLPTPQGIIDNGDIARLEKEVSTSVLAARGQSSQNLWESAAEIKKTIALFSGPIRYLFSYFRKNRAAMTLMGPASAWLAYRYGVLPFIADVTAIVNGLDMPVGIRRDSTRKSLKLQEISVTSVSVGDSSTRTDVNVMLTDHVTVRGLAIDEHMSNLRDNIGFSAKGLLTVPWELIPFSFVLDWFVNVGDYLKAYSPAPGYKNIGGCLTTERIISALYTPTNTVCYYPGLSLVRALSGTCSSTLWTKSRQPLTSPEILVKSDFRFSSLIRVADSLALLSQVASKYFR</sequence>
<keyword evidence="4" id="KW-0946">Virion</keyword>
<name>A0A514D9B3_9VIRU</name>
<comment type="subcellular location">
    <subcellularLocation>
        <location evidence="1">Virion</location>
    </subcellularLocation>
</comment>
<evidence type="ECO:0000256" key="1">
    <source>
        <dbReference type="ARBA" id="ARBA00004328"/>
    </source>
</evidence>
<protein>
    <submittedName>
        <fullName evidence="9">Uncharacterized protein</fullName>
    </submittedName>
</protein>
<feature type="compositionally biased region" description="Polar residues" evidence="8">
    <location>
        <begin position="93"/>
        <end position="105"/>
    </location>
</feature>
<evidence type="ECO:0000256" key="3">
    <source>
        <dbReference type="ARBA" id="ARBA00022804"/>
    </source>
</evidence>
<gene>
    <name evidence="9" type="ORF">H1Bulk30972_000003</name>
</gene>
<keyword evidence="2" id="KW-0945">Host-virus interaction</keyword>
<reference evidence="9" key="1">
    <citation type="submission" date="2019-05" db="EMBL/GenBank/DDBJ databases">
        <title>Metatranscriptomic reconstruction reveals RNA viruses with the potential to shape carbon cycling in soil.</title>
        <authorList>
            <person name="Starr E.P."/>
            <person name="Nuccio E."/>
            <person name="Pett-Ridge J."/>
            <person name="Banfield J.F."/>
            <person name="Firestone M.K."/>
        </authorList>
    </citation>
    <scope>NUCLEOTIDE SEQUENCE</scope>
    <source>
        <strain evidence="9">H1_Bulk_30_scaffold_972</strain>
    </source>
</reference>
<evidence type="ECO:0000256" key="6">
    <source>
        <dbReference type="ARBA" id="ARBA00023296"/>
    </source>
</evidence>
<dbReference type="Pfam" id="PF03863">
    <property type="entry name" value="Phage_mat-A"/>
    <property type="match status" value="1"/>
</dbReference>
<evidence type="ECO:0000256" key="7">
    <source>
        <dbReference type="ARBA" id="ARBA00035110"/>
    </source>
</evidence>
<evidence type="ECO:0000256" key="4">
    <source>
        <dbReference type="ARBA" id="ARBA00022844"/>
    </source>
</evidence>
<dbReference type="EMBL" id="MN035337">
    <property type="protein sequence ID" value="QDH90198.1"/>
    <property type="molecule type" value="Genomic_RNA"/>
</dbReference>
<evidence type="ECO:0000313" key="9">
    <source>
        <dbReference type="EMBL" id="QDH90198.1"/>
    </source>
</evidence>
<keyword evidence="6" id="KW-1160">Virus entry into host cell</keyword>
<keyword evidence="3" id="KW-1161">Viral attachment to host cell</keyword>
<evidence type="ECO:0000256" key="8">
    <source>
        <dbReference type="SAM" id="MobiDB-lite"/>
    </source>
</evidence>
<evidence type="ECO:0000256" key="5">
    <source>
        <dbReference type="ARBA" id="ARBA00023104"/>
    </source>
</evidence>
<accession>A0A514D9B3</accession>